<dbReference type="InterPro" id="IPR011006">
    <property type="entry name" value="CheY-like_superfamily"/>
</dbReference>
<evidence type="ECO:0000256" key="4">
    <source>
        <dbReference type="PROSITE-ProRule" id="PRU00169"/>
    </source>
</evidence>
<dbReference type="SMART" id="SM00342">
    <property type="entry name" value="HTH_ARAC"/>
    <property type="match status" value="1"/>
</dbReference>
<evidence type="ECO:0000259" key="5">
    <source>
        <dbReference type="PROSITE" id="PS01124"/>
    </source>
</evidence>
<dbReference type="InterPro" id="IPR020449">
    <property type="entry name" value="Tscrpt_reg_AraC-type_HTH"/>
</dbReference>
<dbReference type="InterPro" id="IPR018062">
    <property type="entry name" value="HTH_AraC-typ_CS"/>
</dbReference>
<evidence type="ECO:0000313" key="7">
    <source>
        <dbReference type="EMBL" id="MBB6670645.1"/>
    </source>
</evidence>
<dbReference type="GO" id="GO:0000160">
    <property type="term" value="P:phosphorelay signal transduction system"/>
    <property type="evidence" value="ECO:0007669"/>
    <property type="project" value="InterPro"/>
</dbReference>
<keyword evidence="4" id="KW-0597">Phosphoprotein</keyword>
<dbReference type="EMBL" id="JACJVP010000011">
    <property type="protein sequence ID" value="MBB6670645.1"/>
    <property type="molecule type" value="Genomic_DNA"/>
</dbReference>
<dbReference type="InterPro" id="IPR009057">
    <property type="entry name" value="Homeodomain-like_sf"/>
</dbReference>
<feature type="domain" description="HTH araC/xylS-type" evidence="5">
    <location>
        <begin position="417"/>
        <end position="516"/>
    </location>
</feature>
<keyword evidence="3" id="KW-0804">Transcription</keyword>
<dbReference type="GO" id="GO:0003700">
    <property type="term" value="F:DNA-binding transcription factor activity"/>
    <property type="evidence" value="ECO:0007669"/>
    <property type="project" value="InterPro"/>
</dbReference>
<dbReference type="PANTHER" id="PTHR43280">
    <property type="entry name" value="ARAC-FAMILY TRANSCRIPTIONAL REGULATOR"/>
    <property type="match status" value="1"/>
</dbReference>
<feature type="modified residue" description="4-aspartylphosphate" evidence="4">
    <location>
        <position position="58"/>
    </location>
</feature>
<dbReference type="Gene3D" id="1.10.10.60">
    <property type="entry name" value="Homeodomain-like"/>
    <property type="match status" value="2"/>
</dbReference>
<dbReference type="Pfam" id="PF00072">
    <property type="entry name" value="Response_reg"/>
    <property type="match status" value="1"/>
</dbReference>
<gene>
    <name evidence="7" type="ORF">H7C19_08080</name>
</gene>
<keyword evidence="2" id="KW-0238">DNA-binding</keyword>
<keyword evidence="8" id="KW-1185">Reference proteome</keyword>
<keyword evidence="1" id="KW-0805">Transcription regulation</keyword>
<feature type="domain" description="Response regulatory" evidence="6">
    <location>
        <begin position="2"/>
        <end position="123"/>
    </location>
</feature>
<dbReference type="SMART" id="SM00448">
    <property type="entry name" value="REC"/>
    <property type="match status" value="1"/>
</dbReference>
<dbReference type="CDD" id="cd17536">
    <property type="entry name" value="REC_YesN-like"/>
    <property type="match status" value="1"/>
</dbReference>
<dbReference type="PRINTS" id="PR00032">
    <property type="entry name" value="HTHARAC"/>
</dbReference>
<dbReference type="SUPFAM" id="SSF52172">
    <property type="entry name" value="CheY-like"/>
    <property type="match status" value="1"/>
</dbReference>
<dbReference type="InterPro" id="IPR018060">
    <property type="entry name" value="HTH_AraC"/>
</dbReference>
<dbReference type="Proteomes" id="UP000547209">
    <property type="component" value="Unassembled WGS sequence"/>
</dbReference>
<dbReference type="PROSITE" id="PS50110">
    <property type="entry name" value="RESPONSE_REGULATORY"/>
    <property type="match status" value="1"/>
</dbReference>
<dbReference type="SUPFAM" id="SSF46689">
    <property type="entry name" value="Homeodomain-like"/>
    <property type="match status" value="2"/>
</dbReference>
<name>A0A7X0VE55_9BACL</name>
<dbReference type="GO" id="GO:0043565">
    <property type="term" value="F:sequence-specific DNA binding"/>
    <property type="evidence" value="ECO:0007669"/>
    <property type="project" value="InterPro"/>
</dbReference>
<evidence type="ECO:0000256" key="2">
    <source>
        <dbReference type="ARBA" id="ARBA00023125"/>
    </source>
</evidence>
<dbReference type="Pfam" id="PF12833">
    <property type="entry name" value="HTH_18"/>
    <property type="match status" value="1"/>
</dbReference>
<evidence type="ECO:0000259" key="6">
    <source>
        <dbReference type="PROSITE" id="PS50110"/>
    </source>
</evidence>
<accession>A0A7X0VE55</accession>
<evidence type="ECO:0000313" key="8">
    <source>
        <dbReference type="Proteomes" id="UP000547209"/>
    </source>
</evidence>
<comment type="caution">
    <text evidence="7">The sequence shown here is derived from an EMBL/GenBank/DDBJ whole genome shotgun (WGS) entry which is preliminary data.</text>
</comment>
<evidence type="ECO:0000256" key="1">
    <source>
        <dbReference type="ARBA" id="ARBA00023015"/>
    </source>
</evidence>
<dbReference type="InterPro" id="IPR001789">
    <property type="entry name" value="Sig_transdc_resp-reg_receiver"/>
</dbReference>
<evidence type="ECO:0000256" key="3">
    <source>
        <dbReference type="ARBA" id="ARBA00023163"/>
    </source>
</evidence>
<organism evidence="7 8">
    <name type="scientific">Cohnella nanjingensis</name>
    <dbReference type="NCBI Taxonomy" id="1387779"/>
    <lineage>
        <taxon>Bacteria</taxon>
        <taxon>Bacillati</taxon>
        <taxon>Bacillota</taxon>
        <taxon>Bacilli</taxon>
        <taxon>Bacillales</taxon>
        <taxon>Paenibacillaceae</taxon>
        <taxon>Cohnella</taxon>
    </lineage>
</organism>
<dbReference type="PANTHER" id="PTHR43280:SF2">
    <property type="entry name" value="HTH-TYPE TRANSCRIPTIONAL REGULATOR EXSA"/>
    <property type="match status" value="1"/>
</dbReference>
<dbReference type="Gene3D" id="3.40.50.2300">
    <property type="match status" value="1"/>
</dbReference>
<sequence>MNILLVDDEPIFMDKIKRIIADFSLESGIEAHVTTEAYNGQEALRAIAHQPPDIVFTDIRMSNMDGIELSKALHKEWPGIAVVIISGYPSFDYAREAMRANVVDYLLKPIDPELVKAILYQVQPKIRSSKYLHGKKLIQSLIESDVPNGVEDPFDFREMNAYASYCAFVVQNPETLYGKDGLFLQPSDHLHEGFAEQLPRLASELGSHWIFNSKDGRSFIVVAGLHRYEKKSVRLIAEATRDYFSLSGISVSVACSLEVKSLTEMREVVGRLHQLLDNKIVIGRSQILMMQEEISETKPAYFQMTSLLESKMRSWVTKKDWLSLKKEYYRLFQVWEAEQCPSIEIETNLKRIIHLMERHLQTFDAMASKKLEKRIEEIIFTAASYEEAAGFCWEVMGELLRFESREIYLDHSESTYKRIQAYMIAHLSDPISLSQLGDLFNVSRTYLCNLFRNYADASFVEYFTELRMERAKELMRSHPDIILKDIAELVGYADHHYFSRVFKTSCGITPSEYKQSLLNK</sequence>
<protein>
    <submittedName>
        <fullName evidence="7">Response regulator</fullName>
    </submittedName>
</protein>
<dbReference type="RefSeq" id="WP_185142131.1">
    <property type="nucleotide sequence ID" value="NZ_JACJVP010000011.1"/>
</dbReference>
<proteinExistence type="predicted"/>
<dbReference type="PROSITE" id="PS00041">
    <property type="entry name" value="HTH_ARAC_FAMILY_1"/>
    <property type="match status" value="1"/>
</dbReference>
<reference evidence="7 8" key="1">
    <citation type="submission" date="2020-08" db="EMBL/GenBank/DDBJ databases">
        <title>Cohnella phylogeny.</title>
        <authorList>
            <person name="Dunlap C."/>
        </authorList>
    </citation>
    <scope>NUCLEOTIDE SEQUENCE [LARGE SCALE GENOMIC DNA]</scope>
    <source>
        <strain evidence="7 8">DSM 28246</strain>
    </source>
</reference>
<dbReference type="AlphaFoldDB" id="A0A7X0VE55"/>
<dbReference type="PROSITE" id="PS01124">
    <property type="entry name" value="HTH_ARAC_FAMILY_2"/>
    <property type="match status" value="1"/>
</dbReference>